<evidence type="ECO:0000313" key="2">
    <source>
        <dbReference type="Proteomes" id="UP000031565"/>
    </source>
</evidence>
<proteinExistence type="predicted"/>
<dbReference type="Proteomes" id="UP000031565">
    <property type="component" value="Unassembled WGS sequence"/>
</dbReference>
<keyword evidence="2" id="KW-1185">Reference proteome</keyword>
<accession>A0A2P6FE15</accession>
<protein>
    <submittedName>
        <fullName evidence="1">Uncharacterized protein</fullName>
    </submittedName>
</protein>
<evidence type="ECO:0000313" key="1">
    <source>
        <dbReference type="EMBL" id="PQM31705.1"/>
    </source>
</evidence>
<gene>
    <name evidence="1" type="ORF">SMSRO_SF015560</name>
</gene>
<organism evidence="1 2">
    <name type="scientific">Spiroplasma poulsonii</name>
    <dbReference type="NCBI Taxonomy" id="2138"/>
    <lineage>
        <taxon>Bacteria</taxon>
        <taxon>Bacillati</taxon>
        <taxon>Mycoplasmatota</taxon>
        <taxon>Mollicutes</taxon>
        <taxon>Entomoplasmatales</taxon>
        <taxon>Spiroplasmataceae</taxon>
        <taxon>Spiroplasma</taxon>
    </lineage>
</organism>
<dbReference type="OrthoDB" id="9800643at2"/>
<reference evidence="1 2" key="1">
    <citation type="journal article" date="2015" name="MBio">
        <title>Genome sequence of the Drosophila melanogaster male-killing Spiroplasma strain MSRO endosymbiont.</title>
        <authorList>
            <person name="Paredes J.C."/>
            <person name="Herren J.K."/>
            <person name="Schupfer F."/>
            <person name="Marin R."/>
            <person name="Claverol S."/>
            <person name="Kuo C.H."/>
            <person name="Lemaitre B."/>
            <person name="Beven L."/>
        </authorList>
    </citation>
    <scope>NUCLEOTIDE SEQUENCE [LARGE SCALE GENOMIC DNA]</scope>
    <source>
        <strain evidence="1 2">MSRO</strain>
    </source>
</reference>
<comment type="caution">
    <text evidence="1">The sequence shown here is derived from an EMBL/GenBank/DDBJ whole genome shotgun (WGS) entry which is preliminary data.</text>
</comment>
<dbReference type="AlphaFoldDB" id="A0A2P6FE15"/>
<dbReference type="STRING" id="2138.SMSRO_v1c14820"/>
<dbReference type="EMBL" id="JTLV02000001">
    <property type="protein sequence ID" value="PQM31705.1"/>
    <property type="molecule type" value="Genomic_DNA"/>
</dbReference>
<name>A0A2P6FE15_9MOLU</name>
<dbReference type="RefSeq" id="WP_040093723.1">
    <property type="nucleotide sequence ID" value="NZ_CM020866.1"/>
</dbReference>
<sequence length="368" mass="43260">MKKEISMRIENNLIIWSPSEASPDINRQVPKKGVNLSSLKAVTVPTVLYSEFKINLNDLSYIDLGEFWININKLKDHLLEVKSNIPSLIFAGKVDNKVYDSVLFNKYKGKEKVYGNLTIGLRANYRTERVINFGKKTAKRKENDATKEELEFQRFVFLGFFGGGKSIENQKMNKNLNFFELIIDKKSKEIYHKINYEKLEYFKKEMSIGPTLKTFPNILEVNEEEQNKILYDNWDTNIFELNKNENLEVITINRQSCLSLEHNRIQSILAAHFFNQDYKVKIEKFNFIDLYVENENETKIFEIKTSGTEIYKAIGQILVYENFVLSNNLQKSKFEKIILFDKIYSYDSKILLTLKKYNIELKVISDYI</sequence>